<evidence type="ECO:0000259" key="8">
    <source>
        <dbReference type="PROSITE" id="PS50004"/>
    </source>
</evidence>
<organism evidence="10 11">
    <name type="scientific">Pichia inconspicua</name>
    <dbReference type="NCBI Taxonomy" id="52247"/>
    <lineage>
        <taxon>Eukaryota</taxon>
        <taxon>Fungi</taxon>
        <taxon>Dikarya</taxon>
        <taxon>Ascomycota</taxon>
        <taxon>Saccharomycotina</taxon>
        <taxon>Pichiomycetes</taxon>
        <taxon>Pichiales</taxon>
        <taxon>Pichiaceae</taxon>
        <taxon>Pichia</taxon>
    </lineage>
</organism>
<dbReference type="Proteomes" id="UP000307173">
    <property type="component" value="Unassembled WGS sequence"/>
</dbReference>
<dbReference type="GO" id="GO:0061817">
    <property type="term" value="P:endoplasmic reticulum-plasma membrane tethering"/>
    <property type="evidence" value="ECO:0007669"/>
    <property type="project" value="InterPro"/>
</dbReference>
<keyword evidence="7" id="KW-1133">Transmembrane helix</keyword>
<dbReference type="PRINTS" id="PR00360">
    <property type="entry name" value="C2DOMAIN"/>
</dbReference>
<dbReference type="PROSITE" id="PS51847">
    <property type="entry name" value="SMP"/>
    <property type="match status" value="1"/>
</dbReference>
<feature type="transmembrane region" description="Helical" evidence="7">
    <location>
        <begin position="128"/>
        <end position="146"/>
    </location>
</feature>
<dbReference type="OrthoDB" id="1029639at2759"/>
<feature type="domain" description="C2" evidence="8">
    <location>
        <begin position="997"/>
        <end position="1118"/>
    </location>
</feature>
<dbReference type="EMBL" id="SELW01000055">
    <property type="protein sequence ID" value="TID31029.1"/>
    <property type="molecule type" value="Genomic_DNA"/>
</dbReference>
<evidence type="ECO:0000259" key="9">
    <source>
        <dbReference type="PROSITE" id="PS51847"/>
    </source>
</evidence>
<keyword evidence="7" id="KW-0812">Transmembrane</keyword>
<evidence type="ECO:0000256" key="7">
    <source>
        <dbReference type="SAM" id="Phobius"/>
    </source>
</evidence>
<dbReference type="GO" id="GO:0016020">
    <property type="term" value="C:membrane"/>
    <property type="evidence" value="ECO:0007669"/>
    <property type="project" value="UniProtKB-SubCell"/>
</dbReference>
<comment type="subcellular location">
    <subcellularLocation>
        <location evidence="1">Membrane</location>
    </subcellularLocation>
</comment>
<reference evidence="10 11" key="1">
    <citation type="journal article" date="2019" name="Front. Genet.">
        <title>Whole-Genome Sequencing of the Opportunistic Yeast Pathogen Candida inconspicua Uncovers Its Hybrid Origin.</title>
        <authorList>
            <person name="Mixao V."/>
            <person name="Hansen A.P."/>
            <person name="Saus E."/>
            <person name="Boekhout T."/>
            <person name="Lass-Florl C."/>
            <person name="Gabaldon T."/>
        </authorList>
    </citation>
    <scope>NUCLEOTIDE SEQUENCE [LARGE SCALE GENOMIC DNA]</scope>
    <source>
        <strain evidence="10 11">CBS 180</strain>
    </source>
</reference>
<dbReference type="GO" id="GO:0071944">
    <property type="term" value="C:cell periphery"/>
    <property type="evidence" value="ECO:0007669"/>
    <property type="project" value="UniProtKB-ARBA"/>
</dbReference>
<accession>A0A4T0X6E2</accession>
<comment type="caution">
    <text evidence="10">The sequence shown here is derived from an EMBL/GenBank/DDBJ whole genome shotgun (WGS) entry which is preliminary data.</text>
</comment>
<dbReference type="PROSITE" id="PS50004">
    <property type="entry name" value="C2"/>
    <property type="match status" value="4"/>
</dbReference>
<feature type="region of interest" description="Disordered" evidence="6">
    <location>
        <begin position="842"/>
        <end position="865"/>
    </location>
</feature>
<dbReference type="Pfam" id="PF24920">
    <property type="entry name" value="C2_TCB1"/>
    <property type="match status" value="1"/>
</dbReference>
<dbReference type="InterPro" id="IPR000008">
    <property type="entry name" value="C2_dom"/>
</dbReference>
<dbReference type="GO" id="GO:0008289">
    <property type="term" value="F:lipid binding"/>
    <property type="evidence" value="ECO:0007669"/>
    <property type="project" value="UniProtKB-KW"/>
</dbReference>
<sequence>MQTSETKNYSIEDIPPSSARPEEGDDKSEETKQIIKGRSTLSATDYKKAPELNLAAPVSKSIDSKLLKKMKEVEDAKRTSHPASFRGWKEVVGYDKDDELTHYDQIMDLLTRATTLEQYLPESMYGEWYHGIVVILISIGLCGAIGKLRLSMGYTFVVTLLAAAYYRSSIRKYRFKLRLEAQKEFSVHAIEDDFESMDWLNVLMDKYWIYLEPSISQQITEIVNPMLAELDQIPAFIKAIWIHSLTLGTKPPRIDRVRTLDGTADDVTVMDWTISMIPNDIADTTLKQMKTRVNQSVIVKMKIFGVTIPFLFSDFSFRVNARVRLRMMTNFPHIQTINISVADTPEFDFVAKPIGGDSIFGFEIFNIPGLYLMIREMTKKYLGPILFQPLSFQLNLEQLLAGAGATGALGVIELNIKNGTDLRAADTFDNTIDPYFTFGFSDTVLAQTKVVYDTINPVYNQTIRIILNSSSDPLAIKLYDENVSDGRKDKFMGIALFDLEELMSKEELNNLTVPILRNNYEAGALNFDIKLMKSLRGSRLPDGSFNPPPDYNTGVAKITLLGARNFTDNEDEKKTIFAELYVSGESKLKSPVAKNVNEASWNCKFEDIIYDRAKCKVRVVIKEDSKREKKKIIGSTTLRLVDIIDASYVDSSWFSLNYGLGEISMSCNWNSIKIAGVSGDIGYNDPIGLLRVYIEKADDLINLERIGVIYPYFRVLINGIQRGRTLTKDSTVHPVYCESIYIPISSVNQRITIEGMDVEKRTQDRTLGSFQIRLNEFMDYNAKGEPIETIGDIKEARLFHRTKGSRGTVTYSLSFYPILSCGPPEEIEKETKEAKELQEKIDSKETEMAKKDSDTSKVFDSEDEDAEKDEQVIDIKAKEPLQVDDLANFDTGVIVITFLGSQFSTSGYFQIFFDKRGHSSFETKISPRTNLRYTFDHVIKELRKYSLITLRVAEKPDQTLNKSTGNEVTLSTLSFLQNSYGKPTSINVGSNVIKLQTKYLPSLMSELPPADSIGNSGRLEIEIVKATELLSKDSNGKSDPYVKVYLNGEEFYKTKTKKKTLDPIWNETATIDVDSRVQSTLRFKVEDWDIGPEQDDKIGEYRLALKSIDPFAEEMKDYEFALVGDDGEAAGTLFVRMKYYPEYHTHVSAEKSLPGAANLAVDSAGKLIGTGADGAGKVLSFGGKLGGKALHVPGALGGIFKKKH</sequence>
<dbReference type="InterPro" id="IPR031468">
    <property type="entry name" value="SMP_LBD"/>
</dbReference>
<evidence type="ECO:0000256" key="1">
    <source>
        <dbReference type="ARBA" id="ARBA00004370"/>
    </source>
</evidence>
<feature type="transmembrane region" description="Helical" evidence="7">
    <location>
        <begin position="152"/>
        <end position="168"/>
    </location>
</feature>
<dbReference type="InterPro" id="IPR056910">
    <property type="entry name" value="TCB1-3_C2"/>
</dbReference>
<evidence type="ECO:0000256" key="6">
    <source>
        <dbReference type="SAM" id="MobiDB-lite"/>
    </source>
</evidence>
<feature type="domain" description="C2" evidence="8">
    <location>
        <begin position="388"/>
        <end position="512"/>
    </location>
</feature>
<keyword evidence="3" id="KW-0445">Lipid transport</keyword>
<dbReference type="STRING" id="52247.A0A4T0X6E2"/>
<dbReference type="InterPro" id="IPR017147">
    <property type="entry name" value="Tricalbin"/>
</dbReference>
<dbReference type="GO" id="GO:0006869">
    <property type="term" value="P:lipid transport"/>
    <property type="evidence" value="ECO:0007669"/>
    <property type="project" value="UniProtKB-KW"/>
</dbReference>
<keyword evidence="4" id="KW-0446">Lipid-binding</keyword>
<evidence type="ECO:0008006" key="12">
    <source>
        <dbReference type="Google" id="ProtNLM"/>
    </source>
</evidence>
<dbReference type="PANTHER" id="PTHR46980">
    <property type="entry name" value="TRICALBIN-1-RELATED"/>
    <property type="match status" value="1"/>
</dbReference>
<evidence type="ECO:0000256" key="3">
    <source>
        <dbReference type="ARBA" id="ARBA00023055"/>
    </source>
</evidence>
<evidence type="ECO:0000256" key="2">
    <source>
        <dbReference type="ARBA" id="ARBA00022448"/>
    </source>
</evidence>
<dbReference type="SMART" id="SM00239">
    <property type="entry name" value="C2"/>
    <property type="match status" value="4"/>
</dbReference>
<dbReference type="Gene3D" id="2.60.40.150">
    <property type="entry name" value="C2 domain"/>
    <property type="match status" value="4"/>
</dbReference>
<dbReference type="PANTHER" id="PTHR46980:SF2">
    <property type="entry name" value="TRICALBIN-1-RELATED"/>
    <property type="match status" value="1"/>
</dbReference>
<feature type="region of interest" description="Disordered" evidence="6">
    <location>
        <begin position="1"/>
        <end position="36"/>
    </location>
</feature>
<keyword evidence="5 7" id="KW-0472">Membrane</keyword>
<dbReference type="PIRSF" id="PIRSF037232">
    <property type="entry name" value="Tricalbin"/>
    <property type="match status" value="1"/>
</dbReference>
<dbReference type="CDD" id="cd04044">
    <property type="entry name" value="C2A_Tricalbin-like"/>
    <property type="match status" value="1"/>
</dbReference>
<dbReference type="InterPro" id="IPR035892">
    <property type="entry name" value="C2_domain_sf"/>
</dbReference>
<proteinExistence type="predicted"/>
<evidence type="ECO:0000256" key="4">
    <source>
        <dbReference type="ARBA" id="ARBA00023121"/>
    </source>
</evidence>
<feature type="compositionally biased region" description="Basic and acidic residues" evidence="6">
    <location>
        <begin position="842"/>
        <end position="860"/>
    </location>
</feature>
<dbReference type="Pfam" id="PF00168">
    <property type="entry name" value="C2"/>
    <property type="match status" value="4"/>
</dbReference>
<evidence type="ECO:0000313" key="11">
    <source>
        <dbReference type="Proteomes" id="UP000307173"/>
    </source>
</evidence>
<dbReference type="InterPro" id="IPR037761">
    <property type="entry name" value="C2A_Tricalbin"/>
</dbReference>
<keyword evidence="2" id="KW-0813">Transport</keyword>
<keyword evidence="11" id="KW-1185">Reference proteome</keyword>
<dbReference type="InterPro" id="IPR052455">
    <property type="entry name" value="Tricalbin_domain"/>
</dbReference>
<dbReference type="AlphaFoldDB" id="A0A4T0X6E2"/>
<evidence type="ECO:0000313" key="10">
    <source>
        <dbReference type="EMBL" id="TID31029.1"/>
    </source>
</evidence>
<protein>
    <recommendedName>
        <fullName evidence="12">C2 domain-containing protein</fullName>
    </recommendedName>
</protein>
<feature type="transmembrane region" description="Helical" evidence="7">
    <location>
        <begin position="297"/>
        <end position="317"/>
    </location>
</feature>
<dbReference type="CDD" id="cd21678">
    <property type="entry name" value="SMP_TCB"/>
    <property type="match status" value="1"/>
</dbReference>
<name>A0A4T0X6E2_9ASCO</name>
<feature type="domain" description="C2" evidence="8">
    <location>
        <begin position="537"/>
        <end position="654"/>
    </location>
</feature>
<feature type="domain" description="C2" evidence="8">
    <location>
        <begin position="673"/>
        <end position="787"/>
    </location>
</feature>
<evidence type="ECO:0000256" key="5">
    <source>
        <dbReference type="ARBA" id="ARBA00023136"/>
    </source>
</evidence>
<feature type="domain" description="SMP-LTD" evidence="9">
    <location>
        <begin position="193"/>
        <end position="397"/>
    </location>
</feature>
<gene>
    <name evidence="10" type="ORF">CANINC_000390</name>
</gene>
<dbReference type="SUPFAM" id="SSF49562">
    <property type="entry name" value="C2 domain (Calcium/lipid-binding domain, CaLB)"/>
    <property type="match status" value="4"/>
</dbReference>